<dbReference type="Gene3D" id="4.10.280.10">
    <property type="entry name" value="Helix-loop-helix DNA-binding domain"/>
    <property type="match status" value="1"/>
</dbReference>
<dbReference type="Proteomes" id="UP000600247">
    <property type="component" value="Unassembled WGS sequence"/>
</dbReference>
<reference evidence="1 2" key="1">
    <citation type="journal article" date="2014" name="Int. J. Syst. Evol. Microbiol.">
        <title>Complete genome sequence of Corynebacterium casei LMG S-19264T (=DSM 44701T), isolated from a smear-ripened cheese.</title>
        <authorList>
            <consortium name="US DOE Joint Genome Institute (JGI-PGF)"/>
            <person name="Walter F."/>
            <person name="Albersmeier A."/>
            <person name="Kalinowski J."/>
            <person name="Ruckert C."/>
        </authorList>
    </citation>
    <scope>NUCLEOTIDE SEQUENCE [LARGE SCALE GENOMIC DNA]</scope>
    <source>
        <strain evidence="1 2">CGMCC 1.15286</strain>
    </source>
</reference>
<evidence type="ECO:0000313" key="2">
    <source>
        <dbReference type="Proteomes" id="UP000600247"/>
    </source>
</evidence>
<keyword evidence="2" id="KW-1185">Reference proteome</keyword>
<name>A0A917LTW3_9BACL</name>
<comment type="caution">
    <text evidence="1">The sequence shown here is derived from an EMBL/GenBank/DDBJ whole genome shotgun (WGS) entry which is preliminary data.</text>
</comment>
<dbReference type="GO" id="GO:0043937">
    <property type="term" value="P:regulation of sporulation"/>
    <property type="evidence" value="ECO:0007669"/>
    <property type="project" value="InterPro"/>
</dbReference>
<protein>
    <recommendedName>
        <fullName evidence="3">Aspartyl-phosphate phosphatase Spo0E family protein</fullName>
    </recommendedName>
</protein>
<dbReference type="AlphaFoldDB" id="A0A917LTW3"/>
<dbReference type="GO" id="GO:0046983">
    <property type="term" value="F:protein dimerization activity"/>
    <property type="evidence" value="ECO:0007669"/>
    <property type="project" value="InterPro"/>
</dbReference>
<dbReference type="EMBL" id="BMHY01000001">
    <property type="protein sequence ID" value="GGG57146.1"/>
    <property type="molecule type" value="Genomic_DNA"/>
</dbReference>
<sequence length="68" mass="8106">MSMITERWSEVDMDKQLLFEMEKLRGKMVETALLKQNLLNREVLLLSQSLDKLIVRAQVEQRELAKMR</sequence>
<organism evidence="1 2">
    <name type="scientific">Paenibacillus radicis</name>
    <name type="common">ex Gao et al. 2016</name>
    <dbReference type="NCBI Taxonomy" id="1737354"/>
    <lineage>
        <taxon>Bacteria</taxon>
        <taxon>Bacillati</taxon>
        <taxon>Bacillota</taxon>
        <taxon>Bacilli</taxon>
        <taxon>Bacillales</taxon>
        <taxon>Paenibacillaceae</taxon>
        <taxon>Paenibacillus</taxon>
    </lineage>
</organism>
<proteinExistence type="predicted"/>
<dbReference type="SUPFAM" id="SSF140500">
    <property type="entry name" value="BAS1536-like"/>
    <property type="match status" value="1"/>
</dbReference>
<dbReference type="InterPro" id="IPR036638">
    <property type="entry name" value="HLH_DNA-bd_sf"/>
</dbReference>
<accession>A0A917LTW3</accession>
<dbReference type="InterPro" id="IPR018540">
    <property type="entry name" value="Spo0E-like"/>
</dbReference>
<gene>
    <name evidence="1" type="ORF">GCM10010918_07750</name>
</gene>
<evidence type="ECO:0000313" key="1">
    <source>
        <dbReference type="EMBL" id="GGG57146.1"/>
    </source>
</evidence>
<dbReference type="InterPro" id="IPR037208">
    <property type="entry name" value="Spo0E-like_sf"/>
</dbReference>
<evidence type="ECO:0008006" key="3">
    <source>
        <dbReference type="Google" id="ProtNLM"/>
    </source>
</evidence>
<dbReference type="Pfam" id="PF09388">
    <property type="entry name" value="SpoOE-like"/>
    <property type="match status" value="1"/>
</dbReference>